<keyword evidence="1" id="KW-0732">Signal</keyword>
<evidence type="ECO:0000256" key="1">
    <source>
        <dbReference type="ARBA" id="ARBA00022729"/>
    </source>
</evidence>
<reference evidence="6" key="1">
    <citation type="submission" date="2020-11" db="EMBL/GenBank/DDBJ databases">
        <title>Isolation and identification of active actinomycetes.</title>
        <authorList>
            <person name="Yu B."/>
        </authorList>
    </citation>
    <scope>NUCLEOTIDE SEQUENCE</scope>
    <source>
        <strain evidence="6">NEAU-YB345</strain>
    </source>
</reference>
<protein>
    <submittedName>
        <fullName evidence="6">LamG domain-containing protein</fullName>
    </submittedName>
</protein>
<dbReference type="Proteomes" id="UP000657385">
    <property type="component" value="Unassembled WGS sequence"/>
</dbReference>
<dbReference type="InterPro" id="IPR006558">
    <property type="entry name" value="LamG-like"/>
</dbReference>
<feature type="compositionally biased region" description="Gly residues" evidence="3">
    <location>
        <begin position="1"/>
        <end position="24"/>
    </location>
</feature>
<dbReference type="SUPFAM" id="SSF49899">
    <property type="entry name" value="Concanavalin A-like lectins/glucanases"/>
    <property type="match status" value="1"/>
</dbReference>
<feature type="region of interest" description="Disordered" evidence="3">
    <location>
        <begin position="1"/>
        <end position="29"/>
    </location>
</feature>
<sequence>MSGGWNGHGGWGPPSTGGGPGTPGGQPDWAAMAVTHEREARRKRMLRVGAGVIGGLVVVAGVAVGVVLESSGNGNATAAATTSATSTASSTAASVAASPSPSTPSYAAATTGLVLGPSAHVNVEPGHAGPALVLTGHSDSFAEATKATLDTTHSFTVSAVVRNDAAAHPKAVVSQGSGVFFSYYLGRDDSAPNAHDRWVFKVQTAAAPGKSVMALSTSQAVTGVWTTLTGVYNAKAHTIALYVDGVQVATEHAPGMLASHTPVEIGRARYESHWADAWQGAIADVRIWQRPFTAAQVAAQAQADAAGTPAPLPATAGWLTTA</sequence>
<feature type="transmembrane region" description="Helical" evidence="4">
    <location>
        <begin position="48"/>
        <end position="68"/>
    </location>
</feature>
<keyword evidence="4" id="KW-0472">Membrane</keyword>
<keyword evidence="4" id="KW-1133">Transmembrane helix</keyword>
<dbReference type="AlphaFoldDB" id="A0A931FDK3"/>
<dbReference type="Gene3D" id="2.60.120.200">
    <property type="match status" value="1"/>
</dbReference>
<dbReference type="RefSeq" id="WP_196192835.1">
    <property type="nucleotide sequence ID" value="NZ_JADPRT010000002.1"/>
</dbReference>
<gene>
    <name evidence="6" type="ORF">I2501_06490</name>
</gene>
<evidence type="ECO:0000256" key="4">
    <source>
        <dbReference type="SAM" id="Phobius"/>
    </source>
</evidence>
<feature type="domain" description="LamG-like jellyroll fold" evidence="5">
    <location>
        <begin position="153"/>
        <end position="295"/>
    </location>
</feature>
<evidence type="ECO:0000256" key="2">
    <source>
        <dbReference type="ARBA" id="ARBA00023157"/>
    </source>
</evidence>
<evidence type="ECO:0000259" key="5">
    <source>
        <dbReference type="SMART" id="SM00560"/>
    </source>
</evidence>
<dbReference type="InterPro" id="IPR013320">
    <property type="entry name" value="ConA-like_dom_sf"/>
</dbReference>
<organism evidence="6 7">
    <name type="scientific">Streptacidiphilus fuscans</name>
    <dbReference type="NCBI Taxonomy" id="2789292"/>
    <lineage>
        <taxon>Bacteria</taxon>
        <taxon>Bacillati</taxon>
        <taxon>Actinomycetota</taxon>
        <taxon>Actinomycetes</taxon>
        <taxon>Kitasatosporales</taxon>
        <taxon>Streptomycetaceae</taxon>
        <taxon>Streptacidiphilus</taxon>
    </lineage>
</organism>
<evidence type="ECO:0000256" key="3">
    <source>
        <dbReference type="SAM" id="MobiDB-lite"/>
    </source>
</evidence>
<dbReference type="EMBL" id="JADPRT010000002">
    <property type="protein sequence ID" value="MBF9067686.1"/>
    <property type="molecule type" value="Genomic_DNA"/>
</dbReference>
<accession>A0A931FDK3</accession>
<evidence type="ECO:0000313" key="6">
    <source>
        <dbReference type="EMBL" id="MBF9067686.1"/>
    </source>
</evidence>
<evidence type="ECO:0000313" key="7">
    <source>
        <dbReference type="Proteomes" id="UP000657385"/>
    </source>
</evidence>
<keyword evidence="7" id="KW-1185">Reference proteome</keyword>
<keyword evidence="4" id="KW-0812">Transmembrane</keyword>
<dbReference type="SMART" id="SM00560">
    <property type="entry name" value="LamGL"/>
    <property type="match status" value="1"/>
</dbReference>
<proteinExistence type="predicted"/>
<dbReference type="Pfam" id="PF13385">
    <property type="entry name" value="Laminin_G_3"/>
    <property type="match status" value="1"/>
</dbReference>
<comment type="caution">
    <text evidence="6">The sequence shown here is derived from an EMBL/GenBank/DDBJ whole genome shotgun (WGS) entry which is preliminary data.</text>
</comment>
<keyword evidence="2" id="KW-1015">Disulfide bond</keyword>
<name>A0A931FDK3_9ACTN</name>